<keyword evidence="3" id="KW-1185">Reference proteome</keyword>
<accession>A0A2G8LDG2</accession>
<gene>
    <name evidence="2" type="ORF">BSL78_04924</name>
</gene>
<organism evidence="2 3">
    <name type="scientific">Stichopus japonicus</name>
    <name type="common">Sea cucumber</name>
    <dbReference type="NCBI Taxonomy" id="307972"/>
    <lineage>
        <taxon>Eukaryota</taxon>
        <taxon>Metazoa</taxon>
        <taxon>Echinodermata</taxon>
        <taxon>Eleutherozoa</taxon>
        <taxon>Echinozoa</taxon>
        <taxon>Holothuroidea</taxon>
        <taxon>Aspidochirotacea</taxon>
        <taxon>Aspidochirotida</taxon>
        <taxon>Stichopodidae</taxon>
        <taxon>Apostichopus</taxon>
    </lineage>
</organism>
<protein>
    <submittedName>
        <fullName evidence="2">Uncharacterized protein</fullName>
    </submittedName>
</protein>
<evidence type="ECO:0000256" key="1">
    <source>
        <dbReference type="SAM" id="Phobius"/>
    </source>
</evidence>
<dbReference type="EMBL" id="MRZV01000120">
    <property type="protein sequence ID" value="PIK58200.1"/>
    <property type="molecule type" value="Genomic_DNA"/>
</dbReference>
<dbReference type="AlphaFoldDB" id="A0A2G8LDG2"/>
<keyword evidence="1" id="KW-0812">Transmembrane</keyword>
<name>A0A2G8LDG2_STIJA</name>
<evidence type="ECO:0000313" key="2">
    <source>
        <dbReference type="EMBL" id="PIK58200.1"/>
    </source>
</evidence>
<keyword evidence="1" id="KW-0472">Membrane</keyword>
<feature type="transmembrane region" description="Helical" evidence="1">
    <location>
        <begin position="273"/>
        <end position="298"/>
    </location>
</feature>
<sequence length="332" mass="36677">MEKKRRREGFRTQPTLASLLVAYMLRYALVGAVNSGKVADQNNSSNVGSSTNSDQELPVCADINPSPAPDKVLILWAHLKLPNCGVQAEDELISVSPVGAIGGYLMDNIVSDKQYNISIKCIGGEVKKSGAVHFRIDDQYSSSPCTSANWLEQEGANKLTICNNKLRSKTLLISYNATIPLEDCYLKEFPMQGEMIKKPIHVLPFTISINQSASSMNSSFSVECYHPQFKKLYTAGPVISDEGKQLCATKNMIVKGTDNGGATSKTKVHQSFVTYHVGLFVVFIVATIVCSVAGTIFLTRRLRLHRRRQGQRLLVNEDGDEAAFREYREMES</sequence>
<keyword evidence="1" id="KW-1133">Transmembrane helix</keyword>
<evidence type="ECO:0000313" key="3">
    <source>
        <dbReference type="Proteomes" id="UP000230750"/>
    </source>
</evidence>
<reference evidence="2 3" key="1">
    <citation type="journal article" date="2017" name="PLoS Biol.">
        <title>The sea cucumber genome provides insights into morphological evolution and visceral regeneration.</title>
        <authorList>
            <person name="Zhang X."/>
            <person name="Sun L."/>
            <person name="Yuan J."/>
            <person name="Sun Y."/>
            <person name="Gao Y."/>
            <person name="Zhang L."/>
            <person name="Li S."/>
            <person name="Dai H."/>
            <person name="Hamel J.F."/>
            <person name="Liu C."/>
            <person name="Yu Y."/>
            <person name="Liu S."/>
            <person name="Lin W."/>
            <person name="Guo K."/>
            <person name="Jin S."/>
            <person name="Xu P."/>
            <person name="Storey K.B."/>
            <person name="Huan P."/>
            <person name="Zhang T."/>
            <person name="Zhou Y."/>
            <person name="Zhang J."/>
            <person name="Lin C."/>
            <person name="Li X."/>
            <person name="Xing L."/>
            <person name="Huo D."/>
            <person name="Sun M."/>
            <person name="Wang L."/>
            <person name="Mercier A."/>
            <person name="Li F."/>
            <person name="Yang H."/>
            <person name="Xiang J."/>
        </authorList>
    </citation>
    <scope>NUCLEOTIDE SEQUENCE [LARGE SCALE GENOMIC DNA]</scope>
    <source>
        <strain evidence="2">Shaxun</strain>
        <tissue evidence="2">Muscle</tissue>
    </source>
</reference>
<proteinExistence type="predicted"/>
<dbReference type="Proteomes" id="UP000230750">
    <property type="component" value="Unassembled WGS sequence"/>
</dbReference>
<comment type="caution">
    <text evidence="2">The sequence shown here is derived from an EMBL/GenBank/DDBJ whole genome shotgun (WGS) entry which is preliminary data.</text>
</comment>